<feature type="domain" description="Pyridoxamine 5'-phosphate oxidase Alr4036 family FMN-binding" evidence="5">
    <location>
        <begin position="14"/>
        <end position="100"/>
    </location>
</feature>
<dbReference type="PANTHER" id="PTHR10851">
    <property type="entry name" value="PYRIDOXINE-5-PHOSPHATE OXIDASE"/>
    <property type="match status" value="1"/>
</dbReference>
<evidence type="ECO:0000313" key="6">
    <source>
        <dbReference type="EMBL" id="SLN42105.1"/>
    </source>
</evidence>
<evidence type="ECO:0000313" key="7">
    <source>
        <dbReference type="Proteomes" id="UP000193077"/>
    </source>
</evidence>
<dbReference type="InterPro" id="IPR024624">
    <property type="entry name" value="Pyridox_Oxase_Alr4036_FMN-bd"/>
</dbReference>
<keyword evidence="7" id="KW-1185">Reference proteome</keyword>
<evidence type="ECO:0000259" key="5">
    <source>
        <dbReference type="Pfam" id="PF12766"/>
    </source>
</evidence>
<name>A0A1Y5SJ96_9RHOB</name>
<proteinExistence type="predicted"/>
<dbReference type="Proteomes" id="UP000193077">
    <property type="component" value="Unassembled WGS sequence"/>
</dbReference>
<dbReference type="InterPro" id="IPR012349">
    <property type="entry name" value="Split_barrel_FMN-bd"/>
</dbReference>
<evidence type="ECO:0000256" key="3">
    <source>
        <dbReference type="ARBA" id="ARBA00022643"/>
    </source>
</evidence>
<gene>
    <name evidence="6" type="ORF">TRL7639_02165</name>
</gene>
<accession>A0A1Y5SJ96</accession>
<dbReference type="RefSeq" id="WP_085795675.1">
    <property type="nucleotide sequence ID" value="NZ_FWFO01000001.1"/>
</dbReference>
<comment type="cofactor">
    <cofactor evidence="1">
        <name>FMN</name>
        <dbReference type="ChEBI" id="CHEBI:58210"/>
    </cofactor>
</comment>
<evidence type="ECO:0000256" key="2">
    <source>
        <dbReference type="ARBA" id="ARBA00022630"/>
    </source>
</evidence>
<dbReference type="Gene3D" id="2.30.110.10">
    <property type="entry name" value="Electron Transport, Fmn-binding Protein, Chain A"/>
    <property type="match status" value="1"/>
</dbReference>
<keyword evidence="2" id="KW-0285">Flavoprotein</keyword>
<dbReference type="AlphaFoldDB" id="A0A1Y5SJ96"/>
<dbReference type="GO" id="GO:0004733">
    <property type="term" value="F:pyridoxamine phosphate oxidase activity"/>
    <property type="evidence" value="ECO:0007669"/>
    <property type="project" value="InterPro"/>
</dbReference>
<dbReference type="GO" id="GO:0008615">
    <property type="term" value="P:pyridoxine biosynthetic process"/>
    <property type="evidence" value="ECO:0007669"/>
    <property type="project" value="InterPro"/>
</dbReference>
<dbReference type="SUPFAM" id="SSF50475">
    <property type="entry name" value="FMN-binding split barrel"/>
    <property type="match status" value="1"/>
</dbReference>
<protein>
    <submittedName>
        <fullName evidence="6">Pyridoxamine 5'-phosphate oxidase</fullName>
    </submittedName>
</protein>
<keyword evidence="4" id="KW-0560">Oxidoreductase</keyword>
<dbReference type="InterPro" id="IPR000659">
    <property type="entry name" value="Pyridox_Oxase"/>
</dbReference>
<dbReference type="GO" id="GO:0010181">
    <property type="term" value="F:FMN binding"/>
    <property type="evidence" value="ECO:0007669"/>
    <property type="project" value="InterPro"/>
</dbReference>
<dbReference type="Pfam" id="PF12766">
    <property type="entry name" value="Pyridox_oxase_2"/>
    <property type="match status" value="1"/>
</dbReference>
<keyword evidence="3" id="KW-0288">FMN</keyword>
<dbReference type="PANTHER" id="PTHR10851:SF3">
    <property type="entry name" value="PYRIDOXINE_PYRIDOXAMINE 5'-PHOSPHATE OXIDASE 2"/>
    <property type="match status" value="1"/>
</dbReference>
<evidence type="ECO:0000256" key="4">
    <source>
        <dbReference type="ARBA" id="ARBA00023002"/>
    </source>
</evidence>
<evidence type="ECO:0000256" key="1">
    <source>
        <dbReference type="ARBA" id="ARBA00001917"/>
    </source>
</evidence>
<dbReference type="OrthoDB" id="5120525at2"/>
<dbReference type="EMBL" id="FWFO01000001">
    <property type="protein sequence ID" value="SLN42105.1"/>
    <property type="molecule type" value="Genomic_DNA"/>
</dbReference>
<reference evidence="6 7" key="1">
    <citation type="submission" date="2017-03" db="EMBL/GenBank/DDBJ databases">
        <authorList>
            <person name="Afonso C.L."/>
            <person name="Miller P.J."/>
            <person name="Scott M.A."/>
            <person name="Spackman E."/>
            <person name="Goraichik I."/>
            <person name="Dimitrov K.M."/>
            <person name="Suarez D.L."/>
            <person name="Swayne D.E."/>
        </authorList>
    </citation>
    <scope>NUCLEOTIDE SEQUENCE [LARGE SCALE GENOMIC DNA]</scope>
    <source>
        <strain evidence="6 7">CECT 7639</strain>
    </source>
</reference>
<organism evidence="6 7">
    <name type="scientific">Falsiruegeria litorea R37</name>
    <dbReference type="NCBI Taxonomy" id="1200284"/>
    <lineage>
        <taxon>Bacteria</taxon>
        <taxon>Pseudomonadati</taxon>
        <taxon>Pseudomonadota</taxon>
        <taxon>Alphaproteobacteria</taxon>
        <taxon>Rhodobacterales</taxon>
        <taxon>Roseobacteraceae</taxon>
        <taxon>Falsiruegeria</taxon>
    </lineage>
</organism>
<sequence length="184" mass="20671">MTKPTLDTAWAQAWDILQQAIAEDRSPLRFVTLATVDAQNAPQLRTVVLRDLDARAATLSVFTDARSHKVGELDTNDAVSLHLWAPDQLIQLRLSGQTVITQGEPMRSDWQKVPDHMREAYGHVPSPGTKIDASDAWTVQPNIENFAKITVTLSQFDIVCLSSDGHWRAEFLRKNNWKGDWLSP</sequence>